<dbReference type="Pfam" id="PF00005">
    <property type="entry name" value="ABC_tran"/>
    <property type="match status" value="2"/>
</dbReference>
<dbReference type="GO" id="GO:0055085">
    <property type="term" value="P:transmembrane transport"/>
    <property type="evidence" value="ECO:0007669"/>
    <property type="project" value="UniProtKB-ARBA"/>
</dbReference>
<dbReference type="InterPro" id="IPR027417">
    <property type="entry name" value="P-loop_NTPase"/>
</dbReference>
<dbReference type="CDD" id="cd03257">
    <property type="entry name" value="ABC_NikE_OppD_transporters"/>
    <property type="match status" value="2"/>
</dbReference>
<dbReference type="FunFam" id="3.40.50.300:FF:000016">
    <property type="entry name" value="Oligopeptide ABC transporter ATP-binding component"/>
    <property type="match status" value="1"/>
</dbReference>
<name>A0A0F9GMQ6_9ZZZZ</name>
<dbReference type="InterPro" id="IPR003439">
    <property type="entry name" value="ABC_transporter-like_ATP-bd"/>
</dbReference>
<keyword evidence="3" id="KW-0547">Nucleotide-binding</keyword>
<feature type="domain" description="ABC transporter" evidence="5">
    <location>
        <begin position="2"/>
        <end position="232"/>
    </location>
</feature>
<comment type="similarity">
    <text evidence="1">Belongs to the ABC transporter superfamily.</text>
</comment>
<protein>
    <recommendedName>
        <fullName evidence="5">ABC transporter domain-containing protein</fullName>
    </recommendedName>
</protein>
<accession>A0A0F9GMQ6</accession>
<dbReference type="PANTHER" id="PTHR43776">
    <property type="entry name" value="TRANSPORT ATP-BINDING PROTEIN"/>
    <property type="match status" value="1"/>
</dbReference>
<reference evidence="6" key="1">
    <citation type="journal article" date="2015" name="Nature">
        <title>Complex archaea that bridge the gap between prokaryotes and eukaryotes.</title>
        <authorList>
            <person name="Spang A."/>
            <person name="Saw J.H."/>
            <person name="Jorgensen S.L."/>
            <person name="Zaremba-Niedzwiedzka K."/>
            <person name="Martijn J."/>
            <person name="Lind A.E."/>
            <person name="van Eijk R."/>
            <person name="Schleper C."/>
            <person name="Guy L."/>
            <person name="Ettema T.J."/>
        </authorList>
    </citation>
    <scope>NUCLEOTIDE SEQUENCE</scope>
</reference>
<dbReference type="InterPro" id="IPR017871">
    <property type="entry name" value="ABC_transporter-like_CS"/>
</dbReference>
<dbReference type="SUPFAM" id="SSF52540">
    <property type="entry name" value="P-loop containing nucleoside triphosphate hydrolases"/>
    <property type="match status" value="2"/>
</dbReference>
<dbReference type="GO" id="GO:0015833">
    <property type="term" value="P:peptide transport"/>
    <property type="evidence" value="ECO:0007669"/>
    <property type="project" value="InterPro"/>
</dbReference>
<evidence type="ECO:0000313" key="6">
    <source>
        <dbReference type="EMBL" id="KKM00054.1"/>
    </source>
</evidence>
<feature type="non-terminal residue" evidence="6">
    <location>
        <position position="1"/>
    </location>
</feature>
<evidence type="ECO:0000256" key="1">
    <source>
        <dbReference type="ARBA" id="ARBA00005417"/>
    </source>
</evidence>
<dbReference type="NCBIfam" id="NF008453">
    <property type="entry name" value="PRK11308.1"/>
    <property type="match status" value="2"/>
</dbReference>
<dbReference type="SMART" id="SM00382">
    <property type="entry name" value="AAA"/>
    <property type="match status" value="2"/>
</dbReference>
<keyword evidence="2" id="KW-0813">Transport</keyword>
<feature type="domain" description="ABC transporter" evidence="5">
    <location>
        <begin position="251"/>
        <end position="500"/>
    </location>
</feature>
<evidence type="ECO:0000256" key="2">
    <source>
        <dbReference type="ARBA" id="ARBA00022448"/>
    </source>
</evidence>
<dbReference type="PANTHER" id="PTHR43776:SF7">
    <property type="entry name" value="D,D-DIPEPTIDE TRANSPORT ATP-BINDING PROTEIN DDPF-RELATED"/>
    <property type="match status" value="1"/>
</dbReference>
<dbReference type="InterPro" id="IPR003593">
    <property type="entry name" value="AAA+_ATPase"/>
</dbReference>
<evidence type="ECO:0000256" key="4">
    <source>
        <dbReference type="ARBA" id="ARBA00022840"/>
    </source>
</evidence>
<proteinExistence type="inferred from homology"/>
<comment type="caution">
    <text evidence="6">The sequence shown here is derived from an EMBL/GenBank/DDBJ whole genome shotgun (WGS) entry which is preliminary data.</text>
</comment>
<evidence type="ECO:0000259" key="5">
    <source>
        <dbReference type="PROSITE" id="PS50893"/>
    </source>
</evidence>
<dbReference type="GO" id="GO:0016887">
    <property type="term" value="F:ATP hydrolysis activity"/>
    <property type="evidence" value="ECO:0007669"/>
    <property type="project" value="InterPro"/>
</dbReference>
<dbReference type="GO" id="GO:0005524">
    <property type="term" value="F:ATP binding"/>
    <property type="evidence" value="ECO:0007669"/>
    <property type="project" value="UniProtKB-KW"/>
</dbReference>
<dbReference type="EMBL" id="LAZR01017524">
    <property type="protein sequence ID" value="KKM00054.1"/>
    <property type="molecule type" value="Genomic_DNA"/>
</dbReference>
<organism evidence="6">
    <name type="scientific">marine sediment metagenome</name>
    <dbReference type="NCBI Taxonomy" id="412755"/>
    <lineage>
        <taxon>unclassified sequences</taxon>
        <taxon>metagenomes</taxon>
        <taxon>ecological metagenomes</taxon>
    </lineage>
</organism>
<gene>
    <name evidence="6" type="ORF">LCGC14_1808280</name>
</gene>
<dbReference type="PROSITE" id="PS50893">
    <property type="entry name" value="ABC_TRANSPORTER_2"/>
    <property type="match status" value="2"/>
</dbReference>
<dbReference type="Gene3D" id="3.40.50.300">
    <property type="entry name" value="P-loop containing nucleotide triphosphate hydrolases"/>
    <property type="match status" value="2"/>
</dbReference>
<dbReference type="InterPro" id="IPR050319">
    <property type="entry name" value="ABC_transp_ATP-bind"/>
</dbReference>
<dbReference type="PROSITE" id="PS00211">
    <property type="entry name" value="ABC_TRANSPORTER_1"/>
    <property type="match status" value="2"/>
</dbReference>
<dbReference type="Pfam" id="PF08352">
    <property type="entry name" value="oligo_HPY"/>
    <property type="match status" value="2"/>
</dbReference>
<dbReference type="AlphaFoldDB" id="A0A0F9GMQ6"/>
<dbReference type="NCBIfam" id="NF007739">
    <property type="entry name" value="PRK10419.1"/>
    <property type="match status" value="2"/>
</dbReference>
<evidence type="ECO:0000256" key="3">
    <source>
        <dbReference type="ARBA" id="ARBA00022741"/>
    </source>
</evidence>
<dbReference type="InterPro" id="IPR013563">
    <property type="entry name" value="Oligopep_ABC_C"/>
</dbReference>
<sequence length="508" mass="57381">HINLGETYALVGESGAGKSTVAHSILKLLPNNASYFGDINFYINPNNESFPILKAPEEQIRNYIRGNAVSIIFQEPMTSLNPLHIIKKQIAEIINLHQNFNSRETNNIIIELFEQVQLENPESFMIKYPHQLSGGQRQRIMIAMALANKPDLLIADEPTTALDVTIQMEILKLLNKLQKDLGMSLLLITHDLSIVERMADRIGIMKNGIIVEQGDTKRIFNCPEDSYTEYLLSSKPKQTPKPIKDTNKTILKTDNLKVFYPIYKGVFRKVVDYVKAVNGLTIKIQEGETVGLVGESGSGKTTFGLALLRLISSDGSIEFDGIELQGLKSKELQPFRKDIQIVFQDPFASLNPRMTIGQIINEGLEAHNYPKGFSRQERISQSLLDVGLEPDFTDRYPHEFSGGQRQRISIARALILKPKLIILDEPTSALDRSIQNDLIDLLLKLQEQYKFAYLFISHDLSVIRAMSHRIIVIKDGIIVEQGTTKEIFANPKEEYTKKLFNAVYGELK</sequence>
<keyword evidence="4" id="KW-0067">ATP-binding</keyword>